<dbReference type="OrthoDB" id="9795613at2"/>
<comment type="caution">
    <text evidence="1">The sequence shown here is derived from an EMBL/GenBank/DDBJ whole genome shotgun (WGS) entry which is preliminary data.</text>
</comment>
<dbReference type="RefSeq" id="WP_111277416.1">
    <property type="nucleotide sequence ID" value="NZ_QFYS01000009.1"/>
</dbReference>
<dbReference type="Pfam" id="PF00378">
    <property type="entry name" value="ECH_1"/>
    <property type="match status" value="2"/>
</dbReference>
<reference evidence="1 2" key="1">
    <citation type="submission" date="2018-05" db="EMBL/GenBank/DDBJ databases">
        <authorList>
            <person name="Lanie J.A."/>
            <person name="Ng W.-L."/>
            <person name="Kazmierczak K.M."/>
            <person name="Andrzejewski T.M."/>
            <person name="Davidsen T.M."/>
            <person name="Wayne K.J."/>
            <person name="Tettelin H."/>
            <person name="Glass J.I."/>
            <person name="Rusch D."/>
            <person name="Podicherti R."/>
            <person name="Tsui H.-C.T."/>
            <person name="Winkler M.E."/>
        </authorList>
    </citation>
    <scope>NUCLEOTIDE SEQUENCE [LARGE SCALE GENOMIC DNA]</scope>
    <source>
        <strain evidence="1 2">BUT-10</strain>
    </source>
</reference>
<organism evidence="1 2">
    <name type="scientific">Phenylobacterium kunshanense</name>
    <dbReference type="NCBI Taxonomy" id="1445034"/>
    <lineage>
        <taxon>Bacteria</taxon>
        <taxon>Pseudomonadati</taxon>
        <taxon>Pseudomonadota</taxon>
        <taxon>Alphaproteobacteria</taxon>
        <taxon>Caulobacterales</taxon>
        <taxon>Caulobacteraceae</taxon>
        <taxon>Phenylobacterium</taxon>
    </lineage>
</organism>
<dbReference type="PANTHER" id="PTHR11941">
    <property type="entry name" value="ENOYL-COA HYDRATASE-RELATED"/>
    <property type="match status" value="1"/>
</dbReference>
<dbReference type="InterPro" id="IPR029045">
    <property type="entry name" value="ClpP/crotonase-like_dom_sf"/>
</dbReference>
<dbReference type="Gene3D" id="3.90.226.10">
    <property type="entry name" value="2-enoyl-CoA Hydratase, Chain A, domain 1"/>
    <property type="match status" value="1"/>
</dbReference>
<protein>
    <submittedName>
        <fullName evidence="1">Enoyl-CoA hydratase</fullName>
        <ecNumber evidence="1">4.2.1.17</ecNumber>
    </submittedName>
</protein>
<accession>A0A328BB58</accession>
<dbReference type="EC" id="4.2.1.17" evidence="1"/>
<gene>
    <name evidence="1" type="ORF">DJ019_17435</name>
</gene>
<name>A0A328BB58_9CAUL</name>
<keyword evidence="1" id="KW-0456">Lyase</keyword>
<dbReference type="GO" id="GO:0006635">
    <property type="term" value="P:fatty acid beta-oxidation"/>
    <property type="evidence" value="ECO:0007669"/>
    <property type="project" value="TreeGrafter"/>
</dbReference>
<keyword evidence="2" id="KW-1185">Reference proteome</keyword>
<evidence type="ECO:0000313" key="1">
    <source>
        <dbReference type="EMBL" id="RAK63056.1"/>
    </source>
</evidence>
<dbReference type="CDD" id="cd06558">
    <property type="entry name" value="crotonase-like"/>
    <property type="match status" value="1"/>
</dbReference>
<dbReference type="NCBIfam" id="NF006140">
    <property type="entry name" value="PRK08290.1"/>
    <property type="match status" value="1"/>
</dbReference>
<dbReference type="EMBL" id="QFYS01000009">
    <property type="protein sequence ID" value="RAK63056.1"/>
    <property type="molecule type" value="Genomic_DNA"/>
</dbReference>
<dbReference type="PANTHER" id="PTHR11941:SF124">
    <property type="entry name" value="ENOYL-COA HYDRATASE ECHA13-RELATED"/>
    <property type="match status" value="1"/>
</dbReference>
<dbReference type="SUPFAM" id="SSF52096">
    <property type="entry name" value="ClpP/crotonase"/>
    <property type="match status" value="1"/>
</dbReference>
<dbReference type="InterPro" id="IPR001753">
    <property type="entry name" value="Enoyl-CoA_hydra/iso"/>
</dbReference>
<dbReference type="Proteomes" id="UP000249524">
    <property type="component" value="Unassembled WGS sequence"/>
</dbReference>
<evidence type="ECO:0000313" key="2">
    <source>
        <dbReference type="Proteomes" id="UP000249524"/>
    </source>
</evidence>
<dbReference type="GO" id="GO:0004300">
    <property type="term" value="F:enoyl-CoA hydratase activity"/>
    <property type="evidence" value="ECO:0007669"/>
    <property type="project" value="UniProtKB-EC"/>
</dbReference>
<sequence length="279" mass="29820">MTDAILFESPAPHVARLVLNRPESRNAQDTTLLYALNDAFDRAARDDAIKVIILAANGPHFSSGHDLREGGSIADQMAPFDPVGTWCGFGCSGAEGRMAREKEIYLGLSERWRNIPKPTIAEVQGKCIAGGLMLAWPCDLIVAAEDAAFCDNTVGMGVGGVEYFAHPWELGPRKAKELLFTADWLTAAEAKALGMVNHVVPAAELAAFTLALAQRIATKPLFALKLAKEAVNAAEDAQGRAGAMNTAFALHQLAHSHNMQVHGMAVDPGGLQVRRKVEG</sequence>
<dbReference type="AlphaFoldDB" id="A0A328BB58"/>
<proteinExistence type="predicted"/>